<evidence type="ECO:0000256" key="5">
    <source>
        <dbReference type="SAM" id="Phobius"/>
    </source>
</evidence>
<dbReference type="SUPFAM" id="SSF46894">
    <property type="entry name" value="C-terminal effector domain of the bipartite response regulators"/>
    <property type="match status" value="1"/>
</dbReference>
<feature type="compositionally biased region" description="Basic and acidic residues" evidence="4">
    <location>
        <begin position="526"/>
        <end position="543"/>
    </location>
</feature>
<feature type="transmembrane region" description="Helical" evidence="5">
    <location>
        <begin position="333"/>
        <end position="352"/>
    </location>
</feature>
<dbReference type="AlphaFoldDB" id="A0A6N7RM46"/>
<feature type="transmembrane region" description="Helical" evidence="5">
    <location>
        <begin position="95"/>
        <end position="116"/>
    </location>
</feature>
<gene>
    <name evidence="7" type="ORF">GJG86_06310</name>
</gene>
<dbReference type="CDD" id="cd06170">
    <property type="entry name" value="LuxR_C_like"/>
    <property type="match status" value="1"/>
</dbReference>
<protein>
    <recommendedName>
        <fullName evidence="6">HTH luxR-type domain-containing protein</fullName>
    </recommendedName>
</protein>
<name>A0A6N7RM46_9ACTN</name>
<sequence>MRGGARGEYAMKKRSGFGRDLLSNARMFVRGPVGLGLFLAWFYCVFYSCVLVQNPYTVRESERYWAVSLAVAALVSVCLFACMRRGRRVGGMRSWSFAASSCAAVASVFIYSGYIVDPIDARLALFGAVLAGAALPFLMLLWLSILRECDEGVIEFSVPAAFLVSLLVYLPVVAAKNAVSAAIVACLPILSVAVAMRVFDHDRRAQGETRRTGLLGVVRSAMGDGDATRKGIGRDFYRNATGLWKTGVLFMLLWFNFAFFRSCVSPTYFTDRFDHYLVPFICAGAMAACIIVFTLRTARSVGLFTTYRWVLPSVLAGYALLFIGDAFWGRFSFTASFIGLVGMQLCFFIVVAKYARTNELPVGYVFLPLYAFIGVGTACGVACGMRVLDTADLSAAVSYLPLLMVVLVAAVMAWGCDADRLIERPERVVVEEMLPETEGRVYTFCSSGSRIIDSVAVGQARALALRYGLSPREQEILGYLLAGRSRPFVRDELVLSLNTVNTHVRNIYAKVGVHSQQELLTLARAADGDRRGPNEEARSARTA</sequence>
<keyword evidence="1" id="KW-0805">Transcription regulation</keyword>
<feature type="transmembrane region" description="Helical" evidence="5">
    <location>
        <begin position="122"/>
        <end position="146"/>
    </location>
</feature>
<feature type="transmembrane region" description="Helical" evidence="5">
    <location>
        <begin position="364"/>
        <end position="387"/>
    </location>
</feature>
<evidence type="ECO:0000256" key="4">
    <source>
        <dbReference type="SAM" id="MobiDB-lite"/>
    </source>
</evidence>
<comment type="caution">
    <text evidence="7">The sequence shown here is derived from an EMBL/GenBank/DDBJ whole genome shotgun (WGS) entry which is preliminary data.</text>
</comment>
<dbReference type="InterPro" id="IPR036388">
    <property type="entry name" value="WH-like_DNA-bd_sf"/>
</dbReference>
<organism evidence="7 8">
    <name type="scientific">Eggerthella guodeyinii</name>
    <dbReference type="NCBI Taxonomy" id="2690837"/>
    <lineage>
        <taxon>Bacteria</taxon>
        <taxon>Bacillati</taxon>
        <taxon>Actinomycetota</taxon>
        <taxon>Coriobacteriia</taxon>
        <taxon>Eggerthellales</taxon>
        <taxon>Eggerthellaceae</taxon>
        <taxon>Eggerthella</taxon>
    </lineage>
</organism>
<dbReference type="GO" id="GO:0006355">
    <property type="term" value="P:regulation of DNA-templated transcription"/>
    <property type="evidence" value="ECO:0007669"/>
    <property type="project" value="InterPro"/>
</dbReference>
<feature type="transmembrane region" description="Helical" evidence="5">
    <location>
        <begin position="153"/>
        <end position="172"/>
    </location>
</feature>
<keyword evidence="5" id="KW-0472">Membrane</keyword>
<proteinExistence type="predicted"/>
<keyword evidence="5" id="KW-1133">Transmembrane helix</keyword>
<feature type="transmembrane region" description="Helical" evidence="5">
    <location>
        <begin position="275"/>
        <end position="295"/>
    </location>
</feature>
<dbReference type="Pfam" id="PF00196">
    <property type="entry name" value="GerE"/>
    <property type="match status" value="1"/>
</dbReference>
<dbReference type="PANTHER" id="PTHR44688">
    <property type="entry name" value="DNA-BINDING TRANSCRIPTIONAL ACTIVATOR DEVR_DOSR"/>
    <property type="match status" value="1"/>
</dbReference>
<dbReference type="PROSITE" id="PS50043">
    <property type="entry name" value="HTH_LUXR_2"/>
    <property type="match status" value="1"/>
</dbReference>
<feature type="transmembrane region" description="Helical" evidence="5">
    <location>
        <begin position="63"/>
        <end position="83"/>
    </location>
</feature>
<dbReference type="InterPro" id="IPR000792">
    <property type="entry name" value="Tscrpt_reg_LuxR_C"/>
</dbReference>
<dbReference type="Proteomes" id="UP000438093">
    <property type="component" value="Unassembled WGS sequence"/>
</dbReference>
<feature type="region of interest" description="Disordered" evidence="4">
    <location>
        <begin position="524"/>
        <end position="543"/>
    </location>
</feature>
<evidence type="ECO:0000313" key="8">
    <source>
        <dbReference type="Proteomes" id="UP000438093"/>
    </source>
</evidence>
<dbReference type="InterPro" id="IPR016032">
    <property type="entry name" value="Sig_transdc_resp-reg_C-effctor"/>
</dbReference>
<dbReference type="EMBL" id="VTFY01000004">
    <property type="protein sequence ID" value="MRX82102.1"/>
    <property type="molecule type" value="Genomic_DNA"/>
</dbReference>
<dbReference type="PRINTS" id="PR00038">
    <property type="entry name" value="HTHLUXR"/>
</dbReference>
<feature type="domain" description="HTH luxR-type" evidence="6">
    <location>
        <begin position="462"/>
        <end position="527"/>
    </location>
</feature>
<dbReference type="SMART" id="SM00421">
    <property type="entry name" value="HTH_LUXR"/>
    <property type="match status" value="1"/>
</dbReference>
<evidence type="ECO:0000313" key="7">
    <source>
        <dbReference type="EMBL" id="MRX82102.1"/>
    </source>
</evidence>
<evidence type="ECO:0000259" key="6">
    <source>
        <dbReference type="PROSITE" id="PS50043"/>
    </source>
</evidence>
<feature type="transmembrane region" description="Helical" evidence="5">
    <location>
        <begin position="178"/>
        <end position="199"/>
    </location>
</feature>
<feature type="transmembrane region" description="Helical" evidence="5">
    <location>
        <begin position="393"/>
        <end position="414"/>
    </location>
</feature>
<evidence type="ECO:0000256" key="3">
    <source>
        <dbReference type="ARBA" id="ARBA00023163"/>
    </source>
</evidence>
<reference evidence="8" key="1">
    <citation type="submission" date="2019-08" db="EMBL/GenBank/DDBJ databases">
        <title>Arthrobacter sp. nov., isolated from plateau pika and Tibetan wild ass.</title>
        <authorList>
            <person name="Ge Y."/>
        </authorList>
    </citation>
    <scope>NUCLEOTIDE SEQUENCE [LARGE SCALE GENOMIC DNA]</scope>
    <source>
        <strain evidence="8">HF-4214</strain>
    </source>
</reference>
<dbReference type="PANTHER" id="PTHR44688:SF16">
    <property type="entry name" value="DNA-BINDING TRANSCRIPTIONAL ACTIVATOR DEVR_DOSR"/>
    <property type="match status" value="1"/>
</dbReference>
<evidence type="ECO:0000256" key="2">
    <source>
        <dbReference type="ARBA" id="ARBA00023125"/>
    </source>
</evidence>
<accession>A0A6N7RM46</accession>
<dbReference type="Gene3D" id="1.10.10.10">
    <property type="entry name" value="Winged helix-like DNA-binding domain superfamily/Winged helix DNA-binding domain"/>
    <property type="match status" value="1"/>
</dbReference>
<feature type="transmembrane region" description="Helical" evidence="5">
    <location>
        <begin position="21"/>
        <end position="43"/>
    </location>
</feature>
<feature type="transmembrane region" description="Helical" evidence="5">
    <location>
        <begin position="307"/>
        <end position="327"/>
    </location>
</feature>
<keyword evidence="2" id="KW-0238">DNA-binding</keyword>
<dbReference type="GO" id="GO:0003677">
    <property type="term" value="F:DNA binding"/>
    <property type="evidence" value="ECO:0007669"/>
    <property type="project" value="UniProtKB-KW"/>
</dbReference>
<keyword evidence="3" id="KW-0804">Transcription</keyword>
<evidence type="ECO:0000256" key="1">
    <source>
        <dbReference type="ARBA" id="ARBA00023015"/>
    </source>
</evidence>
<keyword evidence="8" id="KW-1185">Reference proteome</keyword>
<keyword evidence="5" id="KW-0812">Transmembrane</keyword>